<evidence type="ECO:0000256" key="3">
    <source>
        <dbReference type="ARBA" id="ARBA00022475"/>
    </source>
</evidence>
<gene>
    <name evidence="9" type="ORF">THAPSDRAFT_34333</name>
</gene>
<proteinExistence type="inferred from homology"/>
<feature type="transmembrane region" description="Helical" evidence="8">
    <location>
        <begin position="425"/>
        <end position="443"/>
    </location>
</feature>
<dbReference type="InParanoid" id="B8C3S3"/>
<dbReference type="PANTHER" id="PTHR45826">
    <property type="entry name" value="POLYAMINE TRANSPORTER PUT1"/>
    <property type="match status" value="1"/>
</dbReference>
<evidence type="ECO:0000256" key="2">
    <source>
        <dbReference type="ARBA" id="ARBA00022448"/>
    </source>
</evidence>
<sequence length="453" mass="49594">LAIIIFYTVSGGPYGVEPAIRSAGNFYAILGFIVFPFIFCIPEALVTAELGSSFRHASGGVAWVEEAFGESMGFLCGYLSWISGATDNAVYPVLFLEYVGSVLRKSDDDEGNKSILTGWPRFGYVAAITVILAYLNYRGLDIVGKMSLVVCIIAMSPFIVLTIISIGGGKIVPSRWLRLPENDNTEGLFDDDFETSLGPLSMATFGGILWRPYLNNMFWNLNSFDSASCFAAETSCVNSYTTGLFVGLFLVVIGYIIPLLVAVGATDYSQYDWVDGHLGTVAIDVGGSWLGVWTIFAAGISSLAQFEAEMSADAYQLMGMAEKEFLPKIFKRRSKYGTPTMGIIAGIVVIISMGWADFGQLLELLNANYALSLLLEFAAFVKLRRCNSELERPYRIPISDRAAFLVVLPPTLGIIAMFIVSNWHVYLYTSGTLLLGSGIVRVREQMSHERAVR</sequence>
<feature type="transmembrane region" description="Helical" evidence="8">
    <location>
        <begin position="26"/>
        <end position="46"/>
    </location>
</feature>
<feature type="transmembrane region" description="Helical" evidence="8">
    <location>
        <begin position="402"/>
        <end position="419"/>
    </location>
</feature>
<evidence type="ECO:0000313" key="10">
    <source>
        <dbReference type="Proteomes" id="UP000001449"/>
    </source>
</evidence>
<reference evidence="9 10" key="2">
    <citation type="journal article" date="2008" name="Nature">
        <title>The Phaeodactylum genome reveals the evolutionary history of diatom genomes.</title>
        <authorList>
            <person name="Bowler C."/>
            <person name="Allen A.E."/>
            <person name="Badger J.H."/>
            <person name="Grimwood J."/>
            <person name="Jabbari K."/>
            <person name="Kuo A."/>
            <person name="Maheswari U."/>
            <person name="Martens C."/>
            <person name="Maumus F."/>
            <person name="Otillar R.P."/>
            <person name="Rayko E."/>
            <person name="Salamov A."/>
            <person name="Vandepoele K."/>
            <person name="Beszteri B."/>
            <person name="Gruber A."/>
            <person name="Heijde M."/>
            <person name="Katinka M."/>
            <person name="Mock T."/>
            <person name="Valentin K."/>
            <person name="Verret F."/>
            <person name="Berges J.A."/>
            <person name="Brownlee C."/>
            <person name="Cadoret J.P."/>
            <person name="Chiovitti A."/>
            <person name="Choi C.J."/>
            <person name="Coesel S."/>
            <person name="De Martino A."/>
            <person name="Detter J.C."/>
            <person name="Durkin C."/>
            <person name="Falciatore A."/>
            <person name="Fournet J."/>
            <person name="Haruta M."/>
            <person name="Huysman M.J."/>
            <person name="Jenkins B.D."/>
            <person name="Jiroutova K."/>
            <person name="Jorgensen R.E."/>
            <person name="Joubert Y."/>
            <person name="Kaplan A."/>
            <person name="Kroger N."/>
            <person name="Kroth P.G."/>
            <person name="La Roche J."/>
            <person name="Lindquist E."/>
            <person name="Lommer M."/>
            <person name="Martin-Jezequel V."/>
            <person name="Lopez P.J."/>
            <person name="Lucas S."/>
            <person name="Mangogna M."/>
            <person name="McGinnis K."/>
            <person name="Medlin L.K."/>
            <person name="Montsant A."/>
            <person name="Oudot-Le Secq M.P."/>
            <person name="Napoli C."/>
            <person name="Obornik M."/>
            <person name="Parker M.S."/>
            <person name="Petit J.L."/>
            <person name="Porcel B.M."/>
            <person name="Poulsen N."/>
            <person name="Robison M."/>
            <person name="Rychlewski L."/>
            <person name="Rynearson T.A."/>
            <person name="Schmutz J."/>
            <person name="Shapiro H."/>
            <person name="Siaut M."/>
            <person name="Stanley M."/>
            <person name="Sussman M.R."/>
            <person name="Taylor A.R."/>
            <person name="Vardi A."/>
            <person name="von Dassow P."/>
            <person name="Vyverman W."/>
            <person name="Willis A."/>
            <person name="Wyrwicz L.S."/>
            <person name="Rokhsar D.S."/>
            <person name="Weissenbach J."/>
            <person name="Armbrust E.V."/>
            <person name="Green B.R."/>
            <person name="Van de Peer Y."/>
            <person name="Grigoriev I.V."/>
        </authorList>
    </citation>
    <scope>NUCLEOTIDE SEQUENCE [LARGE SCALE GENOMIC DNA]</scope>
    <source>
        <strain evidence="9 10">CCMP1335</strain>
    </source>
</reference>
<dbReference type="HOGENOM" id="CLU_007946_17_3_1"/>
<dbReference type="GO" id="GO:0005886">
    <property type="term" value="C:plasma membrane"/>
    <property type="evidence" value="ECO:0007669"/>
    <property type="project" value="UniProtKB-SubCell"/>
</dbReference>
<dbReference type="RefSeq" id="XP_002290859.1">
    <property type="nucleotide sequence ID" value="XM_002290823.1"/>
</dbReference>
<comment type="similarity">
    <text evidence="7">Belongs to the amino acid-polyamine-organocation (APC) superfamily. Polyamine:cation symporter (PHS) (TC 2.A.3.12) family.</text>
</comment>
<keyword evidence="10" id="KW-1185">Reference proteome</keyword>
<evidence type="ECO:0000256" key="1">
    <source>
        <dbReference type="ARBA" id="ARBA00004651"/>
    </source>
</evidence>
<dbReference type="STRING" id="35128.B8C3S3"/>
<comment type="subcellular location">
    <subcellularLocation>
        <location evidence="1">Cell membrane</location>
        <topology evidence="1">Multi-pass membrane protein</topology>
    </subcellularLocation>
</comment>
<dbReference type="KEGG" id="tps:THAPSDRAFT_34333"/>
<dbReference type="Pfam" id="PF13520">
    <property type="entry name" value="AA_permease_2"/>
    <property type="match status" value="1"/>
</dbReference>
<feature type="transmembrane region" description="Helical" evidence="8">
    <location>
        <begin position="361"/>
        <end position="381"/>
    </location>
</feature>
<evidence type="ECO:0000256" key="7">
    <source>
        <dbReference type="ARBA" id="ARBA00024041"/>
    </source>
</evidence>
<dbReference type="GeneID" id="7444891"/>
<feature type="non-terminal residue" evidence="9">
    <location>
        <position position="453"/>
    </location>
</feature>
<evidence type="ECO:0000256" key="4">
    <source>
        <dbReference type="ARBA" id="ARBA00022692"/>
    </source>
</evidence>
<dbReference type="InterPro" id="IPR044566">
    <property type="entry name" value="RMV1-like"/>
</dbReference>
<reference evidence="9 10" key="1">
    <citation type="journal article" date="2004" name="Science">
        <title>The genome of the diatom Thalassiosira pseudonana: ecology, evolution, and metabolism.</title>
        <authorList>
            <person name="Armbrust E.V."/>
            <person name="Berges J.A."/>
            <person name="Bowler C."/>
            <person name="Green B.R."/>
            <person name="Martinez D."/>
            <person name="Putnam N.H."/>
            <person name="Zhou S."/>
            <person name="Allen A.E."/>
            <person name="Apt K.E."/>
            <person name="Bechner M."/>
            <person name="Brzezinski M.A."/>
            <person name="Chaal B.K."/>
            <person name="Chiovitti A."/>
            <person name="Davis A.K."/>
            <person name="Demarest M.S."/>
            <person name="Detter J.C."/>
            <person name="Glavina T."/>
            <person name="Goodstein D."/>
            <person name="Hadi M.Z."/>
            <person name="Hellsten U."/>
            <person name="Hildebrand M."/>
            <person name="Jenkins B.D."/>
            <person name="Jurka J."/>
            <person name="Kapitonov V.V."/>
            <person name="Kroger N."/>
            <person name="Lau W.W."/>
            <person name="Lane T.W."/>
            <person name="Larimer F.W."/>
            <person name="Lippmeier J.C."/>
            <person name="Lucas S."/>
            <person name="Medina M."/>
            <person name="Montsant A."/>
            <person name="Obornik M."/>
            <person name="Parker M.S."/>
            <person name="Palenik B."/>
            <person name="Pazour G.J."/>
            <person name="Richardson P.M."/>
            <person name="Rynearson T.A."/>
            <person name="Saito M.A."/>
            <person name="Schwartz D.C."/>
            <person name="Thamatrakoln K."/>
            <person name="Valentin K."/>
            <person name="Vardi A."/>
            <person name="Wilkerson F.P."/>
            <person name="Rokhsar D.S."/>
        </authorList>
    </citation>
    <scope>NUCLEOTIDE SEQUENCE [LARGE SCALE GENOMIC DNA]</scope>
    <source>
        <strain evidence="9 10">CCMP1335</strain>
    </source>
</reference>
<feature type="transmembrane region" description="Helical" evidence="8">
    <location>
        <begin position="244"/>
        <end position="266"/>
    </location>
</feature>
<dbReference type="PaxDb" id="35128-Thaps34333"/>
<feature type="transmembrane region" description="Helical" evidence="8">
    <location>
        <begin position="146"/>
        <end position="168"/>
    </location>
</feature>
<accession>B8C3S3</accession>
<dbReference type="EMBL" id="CM000642">
    <property type="protein sequence ID" value="EED92611.1"/>
    <property type="molecule type" value="Genomic_DNA"/>
</dbReference>
<dbReference type="InterPro" id="IPR002293">
    <property type="entry name" value="AA/rel_permease1"/>
</dbReference>
<dbReference type="Gene3D" id="1.20.1740.10">
    <property type="entry name" value="Amino acid/polyamine transporter I"/>
    <property type="match status" value="1"/>
</dbReference>
<feature type="transmembrane region" description="Helical" evidence="8">
    <location>
        <begin position="286"/>
        <end position="306"/>
    </location>
</feature>
<dbReference type="PIRSF" id="PIRSF006060">
    <property type="entry name" value="AA_transporter"/>
    <property type="match status" value="1"/>
</dbReference>
<feature type="transmembrane region" description="Helical" evidence="8">
    <location>
        <begin position="122"/>
        <end position="140"/>
    </location>
</feature>
<name>B8C3S3_THAPS</name>
<dbReference type="OMA" id="AALTYMN"/>
<dbReference type="GO" id="GO:0015203">
    <property type="term" value="F:polyamine transmembrane transporter activity"/>
    <property type="evidence" value="ECO:0007669"/>
    <property type="project" value="UniProtKB-ARBA"/>
</dbReference>
<keyword evidence="2" id="KW-0813">Transport</keyword>
<evidence type="ECO:0000313" key="9">
    <source>
        <dbReference type="EMBL" id="EED92611.1"/>
    </source>
</evidence>
<dbReference type="PANTHER" id="PTHR45826:SF2">
    <property type="entry name" value="AMINO ACID TRANSPORTER"/>
    <property type="match status" value="1"/>
</dbReference>
<evidence type="ECO:0000256" key="5">
    <source>
        <dbReference type="ARBA" id="ARBA00022989"/>
    </source>
</evidence>
<keyword evidence="4 8" id="KW-0812">Transmembrane</keyword>
<organism evidence="9 10">
    <name type="scientific">Thalassiosira pseudonana</name>
    <name type="common">Marine diatom</name>
    <name type="synonym">Cyclotella nana</name>
    <dbReference type="NCBI Taxonomy" id="35128"/>
    <lineage>
        <taxon>Eukaryota</taxon>
        <taxon>Sar</taxon>
        <taxon>Stramenopiles</taxon>
        <taxon>Ochrophyta</taxon>
        <taxon>Bacillariophyta</taxon>
        <taxon>Coscinodiscophyceae</taxon>
        <taxon>Thalassiosirophycidae</taxon>
        <taxon>Thalassiosirales</taxon>
        <taxon>Thalassiosiraceae</taxon>
        <taxon>Thalassiosira</taxon>
    </lineage>
</organism>
<keyword evidence="3" id="KW-1003">Cell membrane</keyword>
<evidence type="ECO:0000256" key="6">
    <source>
        <dbReference type="ARBA" id="ARBA00023136"/>
    </source>
</evidence>
<dbReference type="eggNOG" id="KOG1287">
    <property type="taxonomic scope" value="Eukaryota"/>
</dbReference>
<dbReference type="Proteomes" id="UP000001449">
    <property type="component" value="Chromosome 5"/>
</dbReference>
<evidence type="ECO:0000256" key="8">
    <source>
        <dbReference type="SAM" id="Phobius"/>
    </source>
</evidence>
<keyword evidence="6 8" id="KW-0472">Membrane</keyword>
<protein>
    <submittedName>
        <fullName evidence="9">Amino acid permease</fullName>
    </submittedName>
</protein>
<feature type="transmembrane region" description="Helical" evidence="8">
    <location>
        <begin position="336"/>
        <end position="355"/>
    </location>
</feature>
<keyword evidence="5 8" id="KW-1133">Transmembrane helix</keyword>
<dbReference type="AlphaFoldDB" id="B8C3S3"/>